<dbReference type="PANTHER" id="PTHR10815:SF5">
    <property type="entry name" value="METHYLATED-DNA--PROTEIN-CYSTEINE METHYLTRANSFERASE"/>
    <property type="match status" value="1"/>
</dbReference>
<evidence type="ECO:0000256" key="3">
    <source>
        <dbReference type="ARBA" id="ARBA00022490"/>
    </source>
</evidence>
<evidence type="ECO:0000256" key="1">
    <source>
        <dbReference type="ARBA" id="ARBA00001286"/>
    </source>
</evidence>
<comment type="function">
    <text evidence="9">Involved in the cellular defense against the biological effects of O6-methylguanine (O6-MeG) and O4-methylthymine (O4-MeT) in DNA. Repairs the methylated nucleobase in DNA by stoichiometrically transferring the methyl group to a cysteine residue in the enzyme. This is a suicide reaction: the enzyme is irreversibly inactivated.</text>
</comment>
<dbReference type="InterPro" id="IPR036217">
    <property type="entry name" value="MethylDNA_cys_MeTrfase_DNAb"/>
</dbReference>
<feature type="active site" description="Nucleophile; methyl group acceptor" evidence="9">
    <location>
        <position position="116"/>
    </location>
</feature>
<reference evidence="12 13" key="1">
    <citation type="submission" date="2017-04" db="EMBL/GenBank/DDBJ databases">
        <title>Unexpected and diverse lifestyles within the genus Limnohabitans.</title>
        <authorList>
            <person name="Kasalicky V."/>
            <person name="Mehrshad M."/>
            <person name="Andrei S.-A."/>
            <person name="Salcher M."/>
            <person name="Kratochvilova H."/>
            <person name="Simek K."/>
            <person name="Ghai R."/>
        </authorList>
    </citation>
    <scope>NUCLEOTIDE SEQUENCE [LARGE SCALE GENOMIC DNA]</scope>
    <source>
        <strain evidence="12 13">MWH-C5</strain>
    </source>
</reference>
<organism evidence="12 13">
    <name type="scientific">Limnohabitans curvus</name>
    <dbReference type="NCBI Taxonomy" id="323423"/>
    <lineage>
        <taxon>Bacteria</taxon>
        <taxon>Pseudomonadati</taxon>
        <taxon>Pseudomonadota</taxon>
        <taxon>Betaproteobacteria</taxon>
        <taxon>Burkholderiales</taxon>
        <taxon>Comamonadaceae</taxon>
        <taxon>Limnohabitans</taxon>
    </lineage>
</organism>
<comment type="caution">
    <text evidence="12">The sequence shown here is derived from an EMBL/GenBank/DDBJ whole genome shotgun (WGS) entry which is preliminary data.</text>
</comment>
<keyword evidence="13" id="KW-1185">Reference proteome</keyword>
<dbReference type="GO" id="GO:0005737">
    <property type="term" value="C:cytoplasm"/>
    <property type="evidence" value="ECO:0007669"/>
    <property type="project" value="UniProtKB-SubCell"/>
</dbReference>
<feature type="domain" description="Methylated-DNA-[protein]-cysteine S-methyltransferase DNA binding" evidence="10">
    <location>
        <begin position="65"/>
        <end position="144"/>
    </location>
</feature>
<evidence type="ECO:0000256" key="5">
    <source>
        <dbReference type="ARBA" id="ARBA00022679"/>
    </source>
</evidence>
<evidence type="ECO:0000259" key="11">
    <source>
        <dbReference type="Pfam" id="PF02870"/>
    </source>
</evidence>
<keyword evidence="5 9" id="KW-0808">Transferase</keyword>
<dbReference type="SUPFAM" id="SSF46767">
    <property type="entry name" value="Methylated DNA-protein cysteine methyltransferase, C-terminal domain"/>
    <property type="match status" value="1"/>
</dbReference>
<proteinExistence type="inferred from homology"/>
<keyword evidence="6 9" id="KW-0227">DNA damage</keyword>
<comment type="catalytic activity">
    <reaction evidence="8 9">
        <text>a 6-O-methyl-2'-deoxyguanosine in DNA + L-cysteinyl-[protein] = S-methyl-L-cysteinyl-[protein] + a 2'-deoxyguanosine in DNA</text>
        <dbReference type="Rhea" id="RHEA:24000"/>
        <dbReference type="Rhea" id="RHEA-COMP:10131"/>
        <dbReference type="Rhea" id="RHEA-COMP:10132"/>
        <dbReference type="Rhea" id="RHEA-COMP:11367"/>
        <dbReference type="Rhea" id="RHEA-COMP:11368"/>
        <dbReference type="ChEBI" id="CHEBI:29950"/>
        <dbReference type="ChEBI" id="CHEBI:82612"/>
        <dbReference type="ChEBI" id="CHEBI:85445"/>
        <dbReference type="ChEBI" id="CHEBI:85448"/>
        <dbReference type="EC" id="2.1.1.63"/>
    </reaction>
</comment>
<dbReference type="InterPro" id="IPR023546">
    <property type="entry name" value="MGMT"/>
</dbReference>
<sequence>MLAATEQGLAGVWFVHQQEHLPDCSRWVTDDTHATLLAAALQLSEYFQGQRQTFEIQLHPAWGTPFQRAVWQALQRIPYGHTSTYGDIARDIANPKAVRAVGAAIGQNPHSIIVPCHRVLGTNGSLTGFAGGLDRKKYLLALEAAHA</sequence>
<dbReference type="GO" id="GO:0032259">
    <property type="term" value="P:methylation"/>
    <property type="evidence" value="ECO:0007669"/>
    <property type="project" value="UniProtKB-KW"/>
</dbReference>
<dbReference type="FunFam" id="1.10.10.10:FF:000214">
    <property type="entry name" value="Methylated-DNA--protein-cysteine methyltransferase"/>
    <property type="match status" value="1"/>
</dbReference>
<dbReference type="AlphaFoldDB" id="A0A315ESH2"/>
<dbReference type="GO" id="GO:0006307">
    <property type="term" value="P:DNA alkylation repair"/>
    <property type="evidence" value="ECO:0007669"/>
    <property type="project" value="UniProtKB-UniRule"/>
</dbReference>
<comment type="catalytic activity">
    <reaction evidence="1 9">
        <text>a 4-O-methyl-thymidine in DNA + L-cysteinyl-[protein] = a thymidine in DNA + S-methyl-L-cysteinyl-[protein]</text>
        <dbReference type="Rhea" id="RHEA:53428"/>
        <dbReference type="Rhea" id="RHEA-COMP:10131"/>
        <dbReference type="Rhea" id="RHEA-COMP:10132"/>
        <dbReference type="Rhea" id="RHEA-COMP:13555"/>
        <dbReference type="Rhea" id="RHEA-COMP:13556"/>
        <dbReference type="ChEBI" id="CHEBI:29950"/>
        <dbReference type="ChEBI" id="CHEBI:82612"/>
        <dbReference type="ChEBI" id="CHEBI:137386"/>
        <dbReference type="ChEBI" id="CHEBI:137387"/>
        <dbReference type="EC" id="2.1.1.63"/>
    </reaction>
</comment>
<dbReference type="InterPro" id="IPR001497">
    <property type="entry name" value="MethylDNA_cys_MeTrfase_AS"/>
</dbReference>
<evidence type="ECO:0000313" key="12">
    <source>
        <dbReference type="EMBL" id="PUE60836.1"/>
    </source>
</evidence>
<feature type="domain" description="Methylguanine DNA methyltransferase ribonuclease-like" evidence="11">
    <location>
        <begin position="2"/>
        <end position="59"/>
    </location>
</feature>
<dbReference type="Gene3D" id="3.30.160.70">
    <property type="entry name" value="Methylated DNA-protein cysteine methyltransferase domain"/>
    <property type="match status" value="1"/>
</dbReference>
<comment type="subcellular location">
    <subcellularLocation>
        <location evidence="9">Cytoplasm</location>
    </subcellularLocation>
</comment>
<dbReference type="EMBL" id="NESP01000001">
    <property type="protein sequence ID" value="PUE60836.1"/>
    <property type="molecule type" value="Genomic_DNA"/>
</dbReference>
<evidence type="ECO:0000259" key="10">
    <source>
        <dbReference type="Pfam" id="PF01035"/>
    </source>
</evidence>
<dbReference type="Gene3D" id="1.10.10.10">
    <property type="entry name" value="Winged helix-like DNA-binding domain superfamily/Winged helix DNA-binding domain"/>
    <property type="match status" value="1"/>
</dbReference>
<dbReference type="GO" id="GO:0003908">
    <property type="term" value="F:methylated-DNA-[protein]-cysteine S-methyltransferase activity"/>
    <property type="evidence" value="ECO:0007669"/>
    <property type="project" value="UniProtKB-UniRule"/>
</dbReference>
<gene>
    <name evidence="12" type="ORF">B9Z44_10870</name>
</gene>
<keyword evidence="3 9" id="KW-0963">Cytoplasm</keyword>
<dbReference type="PANTHER" id="PTHR10815">
    <property type="entry name" value="METHYLATED-DNA--PROTEIN-CYSTEINE METHYLTRANSFERASE"/>
    <property type="match status" value="1"/>
</dbReference>
<dbReference type="SUPFAM" id="SSF53155">
    <property type="entry name" value="Methylated DNA-protein cysteine methyltransferase domain"/>
    <property type="match status" value="1"/>
</dbReference>
<dbReference type="HAMAP" id="MF_00772">
    <property type="entry name" value="OGT"/>
    <property type="match status" value="1"/>
</dbReference>
<dbReference type="Proteomes" id="UP000251341">
    <property type="component" value="Unassembled WGS sequence"/>
</dbReference>
<evidence type="ECO:0000256" key="4">
    <source>
        <dbReference type="ARBA" id="ARBA00022603"/>
    </source>
</evidence>
<dbReference type="InterPro" id="IPR014048">
    <property type="entry name" value="MethylDNA_cys_MeTrfase_DNA-bd"/>
</dbReference>
<dbReference type="CDD" id="cd06445">
    <property type="entry name" value="ATase"/>
    <property type="match status" value="1"/>
</dbReference>
<evidence type="ECO:0000256" key="7">
    <source>
        <dbReference type="ARBA" id="ARBA00023204"/>
    </source>
</evidence>
<dbReference type="InterPro" id="IPR036388">
    <property type="entry name" value="WH-like_DNA-bd_sf"/>
</dbReference>
<keyword evidence="4 9" id="KW-0489">Methyltransferase</keyword>
<evidence type="ECO:0000256" key="6">
    <source>
        <dbReference type="ARBA" id="ARBA00022763"/>
    </source>
</evidence>
<dbReference type="InterPro" id="IPR036631">
    <property type="entry name" value="MGMT_N_sf"/>
</dbReference>
<evidence type="ECO:0000256" key="9">
    <source>
        <dbReference type="HAMAP-Rule" id="MF_00772"/>
    </source>
</evidence>
<evidence type="ECO:0000256" key="2">
    <source>
        <dbReference type="ARBA" id="ARBA00008711"/>
    </source>
</evidence>
<accession>A0A315ESH2</accession>
<dbReference type="PROSITE" id="PS00374">
    <property type="entry name" value="MGMT"/>
    <property type="match status" value="1"/>
</dbReference>
<dbReference type="NCBIfam" id="TIGR00589">
    <property type="entry name" value="ogt"/>
    <property type="match status" value="1"/>
</dbReference>
<keyword evidence="7 9" id="KW-0234">DNA repair</keyword>
<evidence type="ECO:0000313" key="13">
    <source>
        <dbReference type="Proteomes" id="UP000251341"/>
    </source>
</evidence>
<name>A0A315ESH2_9BURK</name>
<protein>
    <recommendedName>
        <fullName evidence="9">Methylated-DNA--protein-cysteine methyltransferase</fullName>
        <ecNumber evidence="9">2.1.1.63</ecNumber>
    </recommendedName>
    <alternativeName>
        <fullName evidence="9">6-O-methylguanine-DNA methyltransferase</fullName>
        <shortName evidence="9">MGMT</shortName>
    </alternativeName>
    <alternativeName>
        <fullName evidence="9">O-6-methylguanine-DNA-alkyltransferase</fullName>
    </alternativeName>
</protein>
<evidence type="ECO:0000256" key="8">
    <source>
        <dbReference type="ARBA" id="ARBA00049348"/>
    </source>
</evidence>
<dbReference type="EC" id="2.1.1.63" evidence="9"/>
<dbReference type="InterPro" id="IPR008332">
    <property type="entry name" value="MethylG_MeTrfase_N"/>
</dbReference>
<dbReference type="Pfam" id="PF01035">
    <property type="entry name" value="DNA_binding_1"/>
    <property type="match status" value="1"/>
</dbReference>
<comment type="similarity">
    <text evidence="2 9">Belongs to the MGMT family.</text>
</comment>
<dbReference type="Pfam" id="PF02870">
    <property type="entry name" value="Methyltransf_1N"/>
    <property type="match status" value="1"/>
</dbReference>
<comment type="miscellaneous">
    <text evidence="9">This enzyme catalyzes only one turnover and therefore is not strictly catalytic. According to one definition, an enzyme is a biocatalyst that acts repeatedly and over many reaction cycles.</text>
</comment>